<dbReference type="PROSITE" id="PS50106">
    <property type="entry name" value="PDZ"/>
    <property type="match status" value="1"/>
</dbReference>
<feature type="compositionally biased region" description="Polar residues" evidence="2">
    <location>
        <begin position="41"/>
        <end position="54"/>
    </location>
</feature>
<dbReference type="InterPro" id="IPR001849">
    <property type="entry name" value="PH_domain"/>
</dbReference>
<feature type="region of interest" description="Disordered" evidence="2">
    <location>
        <begin position="1"/>
        <end position="56"/>
    </location>
</feature>
<feature type="compositionally biased region" description="Low complexity" evidence="2">
    <location>
        <begin position="354"/>
        <end position="365"/>
    </location>
</feature>
<feature type="compositionally biased region" description="Polar residues" evidence="2">
    <location>
        <begin position="725"/>
        <end position="744"/>
    </location>
</feature>
<feature type="compositionally biased region" description="Polar residues" evidence="2">
    <location>
        <begin position="2119"/>
        <end position="2131"/>
    </location>
</feature>
<feature type="region of interest" description="Disordered" evidence="2">
    <location>
        <begin position="1191"/>
        <end position="1211"/>
    </location>
</feature>
<dbReference type="SMART" id="SM00228">
    <property type="entry name" value="PDZ"/>
    <property type="match status" value="1"/>
</dbReference>
<feature type="compositionally biased region" description="Polar residues" evidence="2">
    <location>
        <begin position="277"/>
        <end position="287"/>
    </location>
</feature>
<feature type="compositionally biased region" description="Low complexity" evidence="2">
    <location>
        <begin position="994"/>
        <end position="1005"/>
    </location>
</feature>
<evidence type="ECO:0008006" key="7">
    <source>
        <dbReference type="Google" id="ProtNLM"/>
    </source>
</evidence>
<dbReference type="GO" id="GO:0005096">
    <property type="term" value="F:GTPase activator activity"/>
    <property type="evidence" value="ECO:0007669"/>
    <property type="project" value="UniProtKB-KW"/>
</dbReference>
<dbReference type="PANTHER" id="PTHR23175:SF23">
    <property type="entry name" value="PDZ DOMAIN-CONTAINING PROTEIN"/>
    <property type="match status" value="1"/>
</dbReference>
<dbReference type="PROSITE" id="PS50238">
    <property type="entry name" value="RHOGAP"/>
    <property type="match status" value="1"/>
</dbReference>
<dbReference type="SMART" id="SM00233">
    <property type="entry name" value="PH"/>
    <property type="match status" value="1"/>
</dbReference>
<dbReference type="InterPro" id="IPR011993">
    <property type="entry name" value="PH-like_dom_sf"/>
</dbReference>
<sequence>MKEKMEGERVASPAGGVVGEGTQQVVRPEAIPPDAIDDVNGNPTDPDTQLQTSKGGPRLITINRTDQGFGFTLRHFIVYPPELSELLGEHGEAPEPLSSLDPLDTIFVKHVRPGSSAHLAGLRTGDRVVSVNGESVGSRTYQEVVATIYRSPPTLQLLVVPREQDLLQQVFGETAHNPESNLDVRMPSPSHLPPQHLIHYPAGASLNQPPLTVPPSHYPASLSSAWSSQSSLNSHQSAMSTGAHPATVIMAHPPFHQRPHQSPKVMQPHGAHIPIHPQSSTPTNQAAVQYWPGPRKHSLSSGGEKQGSGSRKQSLPGSADRRQAVHTIQNTLSAVPLRVPSTAGKQSPLPPSTNTPSTQPNASPNEPSNASVFGVYEPILDRAMGGRGSIRDSRRLERDPDGRIYEVVQTRVIESKLNNTNDTKRGNNMQPTQGNDATPKSHHGRKTSAGGEADAKRVRVQSLSPPRLKSDQVPMRSVSVHTQPDRVDLNASQDGSLYGSQQSISSTKSESHNHTSKKHNLYTRRSLTEPLTGTREGSGGGGQSNDKSTQEVINRIKKNVERKEEFLKRPNQPIWLPASKAPTIHTDYHVNPQKFQKPLWPPPQAQTPPSPGSITKALSCLAGTKHDTHPNELNRRASLPTGEGKLESDKCKKYEDCENQAPAQNTRSLVGNAVPKPYVGSPAETSQANARYGKGFTTTLSRIQENIPIPEHGSNSSLASRSGSKQGDGSLTGTPTGSERSLSSGILRPVPLAWVGDNERIKQLQIVSKRAKQFENSQLEKETPAKSAFHRFELSRLSQRTKIPNVAQRKQEFEKKDDDQQSPGFEFEFGTQYNNAPRQRNSAELVRSVVVSKEMSPSPPKVFRSLSDGGSVFPVSRRLYSPGYDKSSPPPSGEEEETVRLCMNRVIPIGGPHIHCEPPPHMSGARPQSDSDVLERERSNSICSQASMSSLWSTQSMEEGGSGRSKGVVRQNSYLSAVHSPLSHGELAKPSESAAPSENTTTITTTPPPFPTPAVSSPTGGAPRLKRPTFLPIKNHARPALTSYDKQSPVGSGKGLEERSHVSLPLGRSATQRTPSCSSLGSLPNSMYQLPAVTTPTVPTSSAGTVAGVTVVTSAITSTGATTTTTSAVTTTTPRGPTAASDVLVSRRNKALYGECVRRGRGASLLHRVSSREEGERLVRRVSYLKATSGDRMYSDSDLDSDTDDRSGGRVGVVGVPVEGDVDSAPPNTPADRLCLDHPPSPECFLSSVDRQGTLHVKVTMVDGKRAGDRSWKTLWVAIQGRAIIFYKDRQHAMQTPLGVEEQISLRGADVEVATDYTKRRNVLRLATPGGSQLLLQADTSPEMLAWLSTLHNNCAIQEGEGESKAPMNNNISPQTGNKAMRKLTSLRTRSPTGQSPSIKTRKPGGVESNTSPKSKNWRGHLKRPFMKKVQSGSPAATPTLPEGATIGVCLEDCPQSLENEFVPLLVALCVGVVESRGLQTQGIYRIPGNKASVTYLTEMINKDAKSIDYDDARWCDVNVISSMLKQFFQKLPDPLFTSELYPHFIEASKVEDPKQRMLELKKLIHELPDHHYETLRFLLVHLNNIVTNSDFNKMDVRNLAIVFGPTLVRSGDDNMVTMVTDMSHQCRIVETLISHSAWFFSEDEGEQFSPPVVEPPLTPSPAADGLPLPTEMDTPSSHSLLLDNIQKVEGNIKGDMKKDIVSSIISAANRKVHKAKHKKPMEDKPVDESKFSDRDGGFEERDIDKEAELRKQRLIAKQMESMVELPDPKPMSERKISNMSLMSVQSHMSGESNESHGERTSGGSYKLGLPGDDPRLYSVAKKDELVSSPIPLTLLSNSSSMAASAPSQQSSQFTPETSSLFGDEVAIRSYAGLSASTQERIRKFEMETRAMLHRDLTRHRRETERRDAERQRIEEELQRAKQDMESEDLLDQLADNPSEVVRKISDYSWRLQDLSENVGGQRGSLVSQGSTTSSQAALISAALSHHPLSNTSFTPTTNATTQILNGPEQMPRCGSLDSLRDGPHVPHDDGSDLLSAITATFEEKMRSLQESPLGLVNSDSSDSNSSQDSSPEDVRQLPEQPGRGNSGCRLYRDPSLHRRRTSPRTSVTTPAASTASSHISQVEDSIQSSSIKESDYKVLTEDKKPGVKVKRTDSLTKSEKTENNLKEKTEKRSRELKRTDTQESLNEKRPKEMKRSDLLEGRDRLQEASKKSDAKENASGPTRRSSDLRSRRHNVKELKEKFEQNTGSQTSTSPMKPSNNLYSNSSSSSSNKGSKSGMKRSNYRGPIKRRHTVGGTKDLAKWAWIHSVEMSKNALRATRPTAWERLQPLVVDERLNTDRSLEAWLTHERIRTSSPDLSRPQQLVLPCIIGDKENLHRRLSVQEAALNPLYPVLESHV</sequence>
<dbReference type="InterPro" id="IPR001478">
    <property type="entry name" value="PDZ"/>
</dbReference>
<organism evidence="6">
    <name type="scientific">Scylla olivacea</name>
    <name type="common">Orange mud crab</name>
    <name type="synonym">Cancer olivacea</name>
    <dbReference type="NCBI Taxonomy" id="85551"/>
    <lineage>
        <taxon>Eukaryota</taxon>
        <taxon>Metazoa</taxon>
        <taxon>Ecdysozoa</taxon>
        <taxon>Arthropoda</taxon>
        <taxon>Crustacea</taxon>
        <taxon>Multicrustacea</taxon>
        <taxon>Malacostraca</taxon>
        <taxon>Eumalacostraca</taxon>
        <taxon>Eucarida</taxon>
        <taxon>Decapoda</taxon>
        <taxon>Pleocyemata</taxon>
        <taxon>Brachyura</taxon>
        <taxon>Eubrachyura</taxon>
        <taxon>Portunoidea</taxon>
        <taxon>Portunidae</taxon>
        <taxon>Portuninae</taxon>
        <taxon>Scylla</taxon>
    </lineage>
</organism>
<feature type="compositionally biased region" description="Basic and acidic residues" evidence="2">
    <location>
        <begin position="624"/>
        <end position="635"/>
    </location>
</feature>
<feature type="region of interest" description="Disordered" evidence="2">
    <location>
        <begin position="597"/>
        <end position="616"/>
    </location>
</feature>
<dbReference type="InterPro" id="IPR001605">
    <property type="entry name" value="PH_dom-spectrin-type"/>
</dbReference>
<proteinExistence type="predicted"/>
<dbReference type="InterPro" id="IPR000198">
    <property type="entry name" value="RhoGAP_dom"/>
</dbReference>
<feature type="compositionally biased region" description="Polar residues" evidence="2">
    <location>
        <begin position="490"/>
        <end position="499"/>
    </location>
</feature>
<dbReference type="PROSITE" id="PS50003">
    <property type="entry name" value="PH_DOMAIN"/>
    <property type="match status" value="1"/>
</dbReference>
<feature type="compositionally biased region" description="Basic and acidic residues" evidence="2">
    <location>
        <begin position="2144"/>
        <end position="2217"/>
    </location>
</feature>
<feature type="compositionally biased region" description="Low complexity" evidence="2">
    <location>
        <begin position="714"/>
        <end position="724"/>
    </location>
</feature>
<dbReference type="Gene3D" id="2.30.42.10">
    <property type="match status" value="1"/>
</dbReference>
<dbReference type="SUPFAM" id="SSF48350">
    <property type="entry name" value="GTPase activation domain, GAP"/>
    <property type="match status" value="1"/>
</dbReference>
<name>A0A0P4W5M7_SCYOL</name>
<feature type="compositionally biased region" description="Basic and acidic residues" evidence="2">
    <location>
        <begin position="2019"/>
        <end position="2031"/>
    </location>
</feature>
<dbReference type="InterPro" id="IPR041489">
    <property type="entry name" value="PDZ_6"/>
</dbReference>
<evidence type="ECO:0000256" key="1">
    <source>
        <dbReference type="ARBA" id="ARBA00022468"/>
    </source>
</evidence>
<feature type="domain" description="PH" evidence="3">
    <location>
        <begin position="1248"/>
        <end position="1356"/>
    </location>
</feature>
<dbReference type="InterPro" id="IPR036034">
    <property type="entry name" value="PDZ_sf"/>
</dbReference>
<feature type="domain" description="PDZ" evidence="4">
    <location>
        <begin position="59"/>
        <end position="163"/>
    </location>
</feature>
<feature type="compositionally biased region" description="Low complexity" evidence="2">
    <location>
        <begin position="2058"/>
        <end position="2070"/>
    </location>
</feature>
<dbReference type="GO" id="GO:0007165">
    <property type="term" value="P:signal transduction"/>
    <property type="evidence" value="ECO:0007669"/>
    <property type="project" value="InterPro"/>
</dbReference>
<dbReference type="GO" id="GO:0005543">
    <property type="term" value="F:phospholipid binding"/>
    <property type="evidence" value="ECO:0007669"/>
    <property type="project" value="InterPro"/>
</dbReference>
<dbReference type="PRINTS" id="PR00683">
    <property type="entry name" value="SPECTRINPH"/>
</dbReference>
<dbReference type="PANTHER" id="PTHR23175">
    <property type="entry name" value="PDZ DOMAIN-CONTAINING PROTEIN"/>
    <property type="match status" value="1"/>
</dbReference>
<feature type="compositionally biased region" description="Polar residues" evidence="2">
    <location>
        <begin position="2245"/>
        <end position="2258"/>
    </location>
</feature>
<feature type="region of interest" description="Disordered" evidence="2">
    <location>
        <begin position="415"/>
        <end position="551"/>
    </location>
</feature>
<reference evidence="6" key="1">
    <citation type="submission" date="2015-09" db="EMBL/GenBank/DDBJ databases">
        <title>Scylla olivacea transcriptome.</title>
        <authorList>
            <person name="Ikhwanuddin M."/>
        </authorList>
    </citation>
    <scope>NUCLEOTIDE SEQUENCE</scope>
</reference>
<feature type="compositionally biased region" description="Basic and acidic residues" evidence="2">
    <location>
        <begin position="1899"/>
        <end position="1925"/>
    </location>
</feature>
<feature type="region of interest" description="Disordered" evidence="2">
    <location>
        <begin position="2047"/>
        <end position="2131"/>
    </location>
</feature>
<feature type="compositionally biased region" description="Polar residues" evidence="2">
    <location>
        <begin position="1387"/>
        <end position="1399"/>
    </location>
</feature>
<feature type="region of interest" description="Disordered" evidence="2">
    <location>
        <begin position="1387"/>
        <end position="1419"/>
    </location>
</feature>
<feature type="compositionally biased region" description="Polar residues" evidence="2">
    <location>
        <begin position="940"/>
        <end position="957"/>
    </location>
</feature>
<dbReference type="EMBL" id="GDRN01088194">
    <property type="protein sequence ID" value="JAI60900.1"/>
    <property type="molecule type" value="Transcribed_RNA"/>
</dbReference>
<keyword evidence="1" id="KW-0343">GTPase activation</keyword>
<feature type="region of interest" description="Disordered" evidence="2">
    <location>
        <begin position="1785"/>
        <end position="1810"/>
    </location>
</feature>
<feature type="compositionally biased region" description="Polar residues" evidence="2">
    <location>
        <begin position="416"/>
        <end position="438"/>
    </location>
</feature>
<feature type="region of interest" description="Disordered" evidence="2">
    <location>
        <begin position="254"/>
        <end position="371"/>
    </location>
</feature>
<feature type="domain" description="Rho-GAP" evidence="5">
    <location>
        <begin position="1449"/>
        <end position="1641"/>
    </location>
</feature>
<feature type="compositionally biased region" description="Polar residues" evidence="2">
    <location>
        <begin position="299"/>
        <end position="316"/>
    </location>
</feature>
<dbReference type="Pfam" id="PF17820">
    <property type="entry name" value="PDZ_6"/>
    <property type="match status" value="1"/>
</dbReference>
<feature type="region of interest" description="Disordered" evidence="2">
    <location>
        <begin position="2144"/>
        <end position="2293"/>
    </location>
</feature>
<feature type="compositionally biased region" description="Basic residues" evidence="2">
    <location>
        <begin position="2278"/>
        <end position="2293"/>
    </location>
</feature>
<evidence type="ECO:0000313" key="6">
    <source>
        <dbReference type="EMBL" id="JAI60900.1"/>
    </source>
</evidence>
<dbReference type="InterPro" id="IPR041681">
    <property type="entry name" value="PH_9"/>
</dbReference>
<evidence type="ECO:0000259" key="3">
    <source>
        <dbReference type="PROSITE" id="PS50003"/>
    </source>
</evidence>
<dbReference type="InterPro" id="IPR008936">
    <property type="entry name" value="Rho_GTPase_activation_prot"/>
</dbReference>
<feature type="region of interest" description="Disordered" evidence="2">
    <location>
        <begin position="1899"/>
        <end position="1927"/>
    </location>
</feature>
<dbReference type="SUPFAM" id="SSF50156">
    <property type="entry name" value="PDZ domain-like"/>
    <property type="match status" value="1"/>
</dbReference>
<evidence type="ECO:0000259" key="4">
    <source>
        <dbReference type="PROSITE" id="PS50106"/>
    </source>
</evidence>
<feature type="region of interest" description="Disordered" evidence="2">
    <location>
        <begin position="1712"/>
        <end position="1741"/>
    </location>
</feature>
<feature type="compositionally biased region" description="Basic and acidic residues" evidence="2">
    <location>
        <begin position="1721"/>
        <end position="1741"/>
    </location>
</feature>
<evidence type="ECO:0000259" key="5">
    <source>
        <dbReference type="PROSITE" id="PS50238"/>
    </source>
</evidence>
<feature type="compositionally biased region" description="Basic and acidic residues" evidence="2">
    <location>
        <begin position="2225"/>
        <end position="2244"/>
    </location>
</feature>
<dbReference type="Gene3D" id="2.30.29.30">
    <property type="entry name" value="Pleckstrin-homology domain (PH domain)/Phosphotyrosine-binding domain (PTB)"/>
    <property type="match status" value="1"/>
</dbReference>
<feature type="region of interest" description="Disordered" evidence="2">
    <location>
        <begin position="2005"/>
        <end position="2032"/>
    </location>
</feature>
<dbReference type="Gene3D" id="1.10.555.10">
    <property type="entry name" value="Rho GTPase activation protein"/>
    <property type="match status" value="1"/>
</dbReference>
<feature type="region of interest" description="Disordered" evidence="2">
    <location>
        <begin position="877"/>
        <end position="897"/>
    </location>
</feature>
<feature type="region of interest" description="Disordered" evidence="2">
    <location>
        <begin position="707"/>
        <end position="744"/>
    </location>
</feature>
<dbReference type="SMART" id="SM00324">
    <property type="entry name" value="RhoGAP"/>
    <property type="match status" value="1"/>
</dbReference>
<evidence type="ECO:0000256" key="2">
    <source>
        <dbReference type="SAM" id="MobiDB-lite"/>
    </source>
</evidence>
<accession>A0A0P4W5M7</accession>
<feature type="region of interest" description="Disordered" evidence="2">
    <location>
        <begin position="911"/>
        <end position="967"/>
    </location>
</feature>
<feature type="region of interest" description="Disordered" evidence="2">
    <location>
        <begin position="661"/>
        <end position="690"/>
    </location>
</feature>
<dbReference type="Pfam" id="PF00620">
    <property type="entry name" value="RhoGAP"/>
    <property type="match status" value="1"/>
</dbReference>
<feature type="compositionally biased region" description="Low complexity" evidence="2">
    <location>
        <begin position="2259"/>
        <end position="2277"/>
    </location>
</feature>
<feature type="region of interest" description="Disordered" evidence="2">
    <location>
        <begin position="981"/>
        <end position="1077"/>
    </location>
</feature>
<dbReference type="Pfam" id="PF15410">
    <property type="entry name" value="PH_9"/>
    <property type="match status" value="1"/>
</dbReference>
<dbReference type="SUPFAM" id="SSF50729">
    <property type="entry name" value="PH domain-like"/>
    <property type="match status" value="1"/>
</dbReference>
<dbReference type="FunFam" id="1.10.555.10:FF:000058">
    <property type="entry name" value="GTPase-activating protein pac-1"/>
    <property type="match status" value="1"/>
</dbReference>
<feature type="region of interest" description="Disordered" evidence="2">
    <location>
        <begin position="624"/>
        <end position="649"/>
    </location>
</feature>
<feature type="compositionally biased region" description="Pro residues" evidence="2">
    <location>
        <begin position="599"/>
        <end position="611"/>
    </location>
</feature>
<protein>
    <recommendedName>
        <fullName evidence="7">Rho GTPase-activating protein 21</fullName>
    </recommendedName>
</protein>
<feature type="compositionally biased region" description="Low complexity" evidence="2">
    <location>
        <begin position="2104"/>
        <end position="2118"/>
    </location>
</feature>